<feature type="compositionally biased region" description="Basic and acidic residues" evidence="1">
    <location>
        <begin position="27"/>
        <end position="41"/>
    </location>
</feature>
<feature type="compositionally biased region" description="Basic and acidic residues" evidence="1">
    <location>
        <begin position="174"/>
        <end position="187"/>
    </location>
</feature>
<evidence type="ECO:0000256" key="1">
    <source>
        <dbReference type="SAM" id="MobiDB-lite"/>
    </source>
</evidence>
<dbReference type="PANTHER" id="PTHR34562:SF8">
    <property type="entry name" value="WPP DOMAIN-INTERACTING PROTEIN 1"/>
    <property type="match status" value="1"/>
</dbReference>
<feature type="compositionally biased region" description="Polar residues" evidence="1">
    <location>
        <begin position="146"/>
        <end position="167"/>
    </location>
</feature>
<accession>A0ABR2TW35</accession>
<dbReference type="EMBL" id="JBBPBN010000004">
    <property type="protein sequence ID" value="KAK9041726.1"/>
    <property type="molecule type" value="Genomic_DNA"/>
</dbReference>
<keyword evidence="3" id="KW-1185">Reference proteome</keyword>
<feature type="region of interest" description="Disordered" evidence="1">
    <location>
        <begin position="213"/>
        <end position="297"/>
    </location>
</feature>
<feature type="compositionally biased region" description="Polar residues" evidence="1">
    <location>
        <begin position="221"/>
        <end position="231"/>
    </location>
</feature>
<evidence type="ECO:0000313" key="3">
    <source>
        <dbReference type="Proteomes" id="UP001396334"/>
    </source>
</evidence>
<feature type="compositionally biased region" description="Polar residues" evidence="1">
    <location>
        <begin position="49"/>
        <end position="63"/>
    </location>
</feature>
<feature type="compositionally biased region" description="Basic and acidic residues" evidence="1">
    <location>
        <begin position="283"/>
        <end position="297"/>
    </location>
</feature>
<gene>
    <name evidence="2" type="ORF">V6N11_016816</name>
</gene>
<organism evidence="2 3">
    <name type="scientific">Hibiscus sabdariffa</name>
    <name type="common">roselle</name>
    <dbReference type="NCBI Taxonomy" id="183260"/>
    <lineage>
        <taxon>Eukaryota</taxon>
        <taxon>Viridiplantae</taxon>
        <taxon>Streptophyta</taxon>
        <taxon>Embryophyta</taxon>
        <taxon>Tracheophyta</taxon>
        <taxon>Spermatophyta</taxon>
        <taxon>Magnoliopsida</taxon>
        <taxon>eudicotyledons</taxon>
        <taxon>Gunneridae</taxon>
        <taxon>Pentapetalae</taxon>
        <taxon>rosids</taxon>
        <taxon>malvids</taxon>
        <taxon>Malvales</taxon>
        <taxon>Malvaceae</taxon>
        <taxon>Malvoideae</taxon>
        <taxon>Hibiscus</taxon>
    </lineage>
</organism>
<feature type="compositionally biased region" description="Low complexity" evidence="1">
    <location>
        <begin position="251"/>
        <end position="270"/>
    </location>
</feature>
<sequence>MNLEGECSAVEFSEDNESPRYTMPHFDANEIKDNHVDDFKSMDNGPHANDNQTQRLSADQSVGSDDFTAANHVSGPAGNVPPMHSSPSTAKSTTKGYGLKKWRRIKRDIVKVPSPTTVIDCSKVLKRGLSSSENPTKPQPMESTEIKQNSGPYIRPVNTSKNTNVTSGFMMHSPRSDSTENSEDRSSKSSTAASMQEVLPTALEYVQRRNHMKDFSGKTGGNSSPRVQQGKGNVVISKKSRAESEKIEQESSPSSIRSDSRSSNFFMSSNGKQIGSSLNLDGKNVDEAREGEGKINEEVEAAYRKENSGEVEELSLDDLAADFSQEAKEEKSENHRISLNQDPLANSILSLQSVQEALESEIHKLKVIGEEPTSPDDGSVKMESIHADFTFTDQEISSSDRLNSEKISSTSDSLETQIFTLTHKVKYLESQLEEVRAVLRGRESKISKLETSVNGSRSRKEDPGSTAEMQQDKYREMESDLEGIFQQRMEAEIEFLALTRALQKSSISIGNRQTTVFNEQTSLAGEQAHLLNKMVGEEEFEKYYEDALGADKVSKMQRGLAPYSGVVVPT</sequence>
<feature type="compositionally biased region" description="Polar residues" evidence="1">
    <location>
        <begin position="85"/>
        <end position="95"/>
    </location>
</feature>
<feature type="region of interest" description="Disordered" evidence="1">
    <location>
        <begin position="128"/>
        <end position="199"/>
    </location>
</feature>
<reference evidence="2 3" key="1">
    <citation type="journal article" date="2024" name="G3 (Bethesda)">
        <title>Genome assembly of Hibiscus sabdariffa L. provides insights into metabolisms of medicinal natural products.</title>
        <authorList>
            <person name="Kim T."/>
        </authorList>
    </citation>
    <scope>NUCLEOTIDE SEQUENCE [LARGE SCALE GENOMIC DNA]</scope>
    <source>
        <strain evidence="2">TK-2024</strain>
        <tissue evidence="2">Old leaves</tissue>
    </source>
</reference>
<evidence type="ECO:0000313" key="2">
    <source>
        <dbReference type="EMBL" id="KAK9041726.1"/>
    </source>
</evidence>
<feature type="region of interest" description="Disordered" evidence="1">
    <location>
        <begin position="448"/>
        <end position="473"/>
    </location>
</feature>
<protein>
    <submittedName>
        <fullName evidence="2">Uncharacterized protein</fullName>
    </submittedName>
</protein>
<feature type="region of interest" description="Disordered" evidence="1">
    <location>
        <begin position="1"/>
        <end position="98"/>
    </location>
</feature>
<name>A0ABR2TW35_9ROSI</name>
<feature type="compositionally biased region" description="Basic and acidic residues" evidence="1">
    <location>
        <begin position="240"/>
        <end position="249"/>
    </location>
</feature>
<comment type="caution">
    <text evidence="2">The sequence shown here is derived from an EMBL/GenBank/DDBJ whole genome shotgun (WGS) entry which is preliminary data.</text>
</comment>
<dbReference type="Proteomes" id="UP001396334">
    <property type="component" value="Unassembled WGS sequence"/>
</dbReference>
<dbReference type="PANTHER" id="PTHR34562">
    <property type="entry name" value="WPP DOMAIN-INTERACTING PROTEIN 2"/>
    <property type="match status" value="1"/>
</dbReference>
<dbReference type="InterPro" id="IPR044696">
    <property type="entry name" value="WIP1/2/3"/>
</dbReference>
<proteinExistence type="predicted"/>